<feature type="region of interest" description="Disordered" evidence="2">
    <location>
        <begin position="582"/>
        <end position="635"/>
    </location>
</feature>
<feature type="compositionally biased region" description="Polar residues" evidence="2">
    <location>
        <begin position="612"/>
        <end position="629"/>
    </location>
</feature>
<evidence type="ECO:0000256" key="2">
    <source>
        <dbReference type="SAM" id="MobiDB-lite"/>
    </source>
</evidence>
<gene>
    <name evidence="3" type="ORF">BP6252_06496</name>
</gene>
<dbReference type="OrthoDB" id="3905365at2759"/>
<feature type="compositionally biased region" description="Polar residues" evidence="2">
    <location>
        <begin position="137"/>
        <end position="158"/>
    </location>
</feature>
<feature type="coiled-coil region" evidence="1">
    <location>
        <begin position="363"/>
        <end position="397"/>
    </location>
</feature>
<evidence type="ECO:0000313" key="3">
    <source>
        <dbReference type="EMBL" id="RDW75354.1"/>
    </source>
</evidence>
<comment type="caution">
    <text evidence="3">The sequence shown here is derived from an EMBL/GenBank/DDBJ whole genome shotgun (WGS) entry which is preliminary data.</text>
</comment>
<accession>A0A3D8RN79</accession>
<dbReference type="AlphaFoldDB" id="A0A3D8RN79"/>
<dbReference type="STRING" id="1849047.A0A3D8RN79"/>
<dbReference type="EMBL" id="PDLM01000006">
    <property type="protein sequence ID" value="RDW75354.1"/>
    <property type="molecule type" value="Genomic_DNA"/>
</dbReference>
<feature type="compositionally biased region" description="Polar residues" evidence="2">
    <location>
        <begin position="7"/>
        <end position="17"/>
    </location>
</feature>
<protein>
    <submittedName>
        <fullName evidence="3">Uncharacterized protein</fullName>
    </submittedName>
</protein>
<dbReference type="Proteomes" id="UP000256645">
    <property type="component" value="Unassembled WGS sequence"/>
</dbReference>
<keyword evidence="1" id="KW-0175">Coiled coil</keyword>
<feature type="region of interest" description="Disordered" evidence="2">
    <location>
        <begin position="489"/>
        <end position="525"/>
    </location>
</feature>
<organism evidence="3 4">
    <name type="scientific">Coleophoma cylindrospora</name>
    <dbReference type="NCBI Taxonomy" id="1849047"/>
    <lineage>
        <taxon>Eukaryota</taxon>
        <taxon>Fungi</taxon>
        <taxon>Dikarya</taxon>
        <taxon>Ascomycota</taxon>
        <taxon>Pezizomycotina</taxon>
        <taxon>Leotiomycetes</taxon>
        <taxon>Helotiales</taxon>
        <taxon>Dermateaceae</taxon>
        <taxon>Coleophoma</taxon>
    </lineage>
</organism>
<feature type="compositionally biased region" description="Basic and acidic residues" evidence="2">
    <location>
        <begin position="160"/>
        <end position="172"/>
    </location>
</feature>
<reference evidence="3 4" key="1">
    <citation type="journal article" date="2018" name="IMA Fungus">
        <title>IMA Genome-F 9: Draft genome sequence of Annulohypoxylon stygium, Aspergillus mulundensis, Berkeleyomyces basicola (syn. Thielaviopsis basicola), Ceratocystis smalleyi, two Cercospora beticola strains, Coleophoma cylindrospora, Fusarium fracticaudum, Phialophora cf. hyalina, and Morchella septimelata.</title>
        <authorList>
            <person name="Wingfield B.D."/>
            <person name="Bills G.F."/>
            <person name="Dong Y."/>
            <person name="Huang W."/>
            <person name="Nel W.J."/>
            <person name="Swalarsk-Parry B.S."/>
            <person name="Vaghefi N."/>
            <person name="Wilken P.M."/>
            <person name="An Z."/>
            <person name="de Beer Z.W."/>
            <person name="De Vos L."/>
            <person name="Chen L."/>
            <person name="Duong T.A."/>
            <person name="Gao Y."/>
            <person name="Hammerbacher A."/>
            <person name="Kikkert J.R."/>
            <person name="Li Y."/>
            <person name="Li H."/>
            <person name="Li K."/>
            <person name="Li Q."/>
            <person name="Liu X."/>
            <person name="Ma X."/>
            <person name="Naidoo K."/>
            <person name="Pethybridge S.J."/>
            <person name="Sun J."/>
            <person name="Steenkamp E.T."/>
            <person name="van der Nest M.A."/>
            <person name="van Wyk S."/>
            <person name="Wingfield M.J."/>
            <person name="Xiong C."/>
            <person name="Yue Q."/>
            <person name="Zhang X."/>
        </authorList>
    </citation>
    <scope>NUCLEOTIDE SEQUENCE [LARGE SCALE GENOMIC DNA]</scope>
    <source>
        <strain evidence="3 4">BP6252</strain>
    </source>
</reference>
<feature type="region of interest" description="Disordered" evidence="2">
    <location>
        <begin position="65"/>
        <end position="175"/>
    </location>
</feature>
<sequence>MAESMGTPGSTADTSVNGGKVSAAKDRACPFCHQQFTSSSLGRHLDLYIKEKNPKPADGIHNVDEIKKMRGGITRRQPRNSMSKREGSTPGGTPAGRPSPGNSDVDMSGHGSPSMRRDGTEESLFPGKPRYIINGPTWESTGVMNHIPSASRNGTSARSWDGDESRRLEGRSRSVSRQMLAKTTFEQKQKMMDALDNAKAAELALRELLGSIRAAKLRKVDASTIFDYDPFTLDFPALTLHCLSPPPTLHSSTPVATSSSWSITPPTEQQYEALRSHFASEFRNWHISCAMATTATQDDLSYPPPNYFVEPVEPQQVAERAEAEAQELEAKLSEHLRIMFTHWSKFPPAKRAELWTLELARGIGRKSDEIQKLKKEADLKEQRNAHLQQQVDDLSRLQQPREFRISPPSTYGFDRKAMAEMAEAGFKWSGVGFSIDNRNLPLDSVIERAIGKWKDVVREARGGGVAAQRLLSGDSTQSVTQAQQQQQQVQQVQQQQQPANNVMANGTSGGSADSLGSDADADADADMDEDTSFVDMSEVQHRAPEANMSQEQQQQNNYQLTNGDLQHQQQDRQEDLRIHISGMKGTEKQTWRENGAATSYPDDGFTLRSEDLTQPQPVQENNTPGSICTTKEIKN</sequence>
<evidence type="ECO:0000313" key="4">
    <source>
        <dbReference type="Proteomes" id="UP000256645"/>
    </source>
</evidence>
<name>A0A3D8RN79_9HELO</name>
<evidence type="ECO:0000256" key="1">
    <source>
        <dbReference type="SAM" id="Coils"/>
    </source>
</evidence>
<proteinExistence type="predicted"/>
<feature type="region of interest" description="Disordered" evidence="2">
    <location>
        <begin position="1"/>
        <end position="22"/>
    </location>
</feature>
<keyword evidence="4" id="KW-1185">Reference proteome</keyword>